<dbReference type="EMBL" id="VJVZ01000003">
    <property type="protein sequence ID" value="TRW25954.1"/>
    <property type="molecule type" value="Genomic_DNA"/>
</dbReference>
<dbReference type="RefSeq" id="WP_143372618.1">
    <property type="nucleotide sequence ID" value="NZ_VJVZ01000003.1"/>
</dbReference>
<organism evidence="2 3">
    <name type="scientific">Flavobacterium zepuense</name>
    <dbReference type="NCBI Taxonomy" id="2593302"/>
    <lineage>
        <taxon>Bacteria</taxon>
        <taxon>Pseudomonadati</taxon>
        <taxon>Bacteroidota</taxon>
        <taxon>Flavobacteriia</taxon>
        <taxon>Flavobacteriales</taxon>
        <taxon>Flavobacteriaceae</taxon>
        <taxon>Flavobacterium</taxon>
    </lineage>
</organism>
<protein>
    <recommendedName>
        <fullName evidence="4">Lipoprotein</fullName>
    </recommendedName>
</protein>
<accession>A0A552V646</accession>
<dbReference type="OrthoDB" id="1372254at2"/>
<sequence length="188" mass="21291">MKKLLFGLLFAYSLTANAQDCDYSVNDATAGQELKTTREYLMHEKVFGGTSQFVFFSLSNSQGVPLLNFQLLSKSTDFTRATCLDSASKIYIQLLNGKIITLISATEEQCSGLIYDEKEKNNIRILTGVFLFTKGTLEELEKSPISFIRVKYATETVDYTIKNELQSETMARKYNPESYFMNALKCIK</sequence>
<evidence type="ECO:0008006" key="4">
    <source>
        <dbReference type="Google" id="ProtNLM"/>
    </source>
</evidence>
<keyword evidence="3" id="KW-1185">Reference proteome</keyword>
<evidence type="ECO:0000313" key="2">
    <source>
        <dbReference type="EMBL" id="TRW25954.1"/>
    </source>
</evidence>
<comment type="caution">
    <text evidence="2">The sequence shown here is derived from an EMBL/GenBank/DDBJ whole genome shotgun (WGS) entry which is preliminary data.</text>
</comment>
<keyword evidence="1" id="KW-0732">Signal</keyword>
<name>A0A552V646_9FLAO</name>
<evidence type="ECO:0000313" key="3">
    <source>
        <dbReference type="Proteomes" id="UP000320643"/>
    </source>
</evidence>
<dbReference type="Proteomes" id="UP000320643">
    <property type="component" value="Unassembled WGS sequence"/>
</dbReference>
<feature type="signal peptide" evidence="1">
    <location>
        <begin position="1"/>
        <end position="18"/>
    </location>
</feature>
<evidence type="ECO:0000256" key="1">
    <source>
        <dbReference type="SAM" id="SignalP"/>
    </source>
</evidence>
<reference evidence="2 3" key="1">
    <citation type="submission" date="2019-07" db="EMBL/GenBank/DDBJ databases">
        <title>Flavobacterium sp. nov., isolated from glacier ice.</title>
        <authorList>
            <person name="Liu Q."/>
            <person name="Xin Y.-H."/>
        </authorList>
    </citation>
    <scope>NUCLEOTIDE SEQUENCE [LARGE SCALE GENOMIC DNA]</scope>
    <source>
        <strain evidence="2 3">ZT4R6</strain>
    </source>
</reference>
<proteinExistence type="predicted"/>
<feature type="chain" id="PRO_5021821872" description="Lipoprotein" evidence="1">
    <location>
        <begin position="19"/>
        <end position="188"/>
    </location>
</feature>
<gene>
    <name evidence="2" type="ORF">FMM05_06945</name>
</gene>
<dbReference type="AlphaFoldDB" id="A0A552V646"/>